<reference evidence="6 7" key="1">
    <citation type="submission" date="2019-03" db="EMBL/GenBank/DDBJ databases">
        <title>Lake Tanganyika Metagenome-Assembled Genomes (MAGs).</title>
        <authorList>
            <person name="Tran P."/>
        </authorList>
    </citation>
    <scope>NUCLEOTIDE SEQUENCE [LARGE SCALE GENOMIC DNA]</scope>
    <source>
        <strain evidence="6">K_DeepCast_65m_m2_236</strain>
    </source>
</reference>
<evidence type="ECO:0000313" key="6">
    <source>
        <dbReference type="EMBL" id="MBM3274036.1"/>
    </source>
</evidence>
<organism evidence="6 7">
    <name type="scientific">Candidatus Tanganyikabacteria bacterium</name>
    <dbReference type="NCBI Taxonomy" id="2961651"/>
    <lineage>
        <taxon>Bacteria</taxon>
        <taxon>Bacillati</taxon>
        <taxon>Candidatus Sericytochromatia</taxon>
        <taxon>Candidatus Tanganyikabacteria</taxon>
    </lineage>
</organism>
<dbReference type="AlphaFoldDB" id="A0A937X5L5"/>
<dbReference type="Gene3D" id="3.30.70.1730">
    <property type="match status" value="1"/>
</dbReference>
<dbReference type="GO" id="GO:0015934">
    <property type="term" value="C:large ribosomal subunit"/>
    <property type="evidence" value="ECO:0007669"/>
    <property type="project" value="InterPro"/>
</dbReference>
<dbReference type="PANTHER" id="PTHR11560">
    <property type="entry name" value="39S RIBOSOMAL PROTEIN L10, MITOCHONDRIAL"/>
    <property type="match status" value="1"/>
</dbReference>
<dbReference type="HAMAP" id="MF_00362">
    <property type="entry name" value="Ribosomal_uL10"/>
    <property type="match status" value="1"/>
</dbReference>
<dbReference type="Proteomes" id="UP000703893">
    <property type="component" value="Unassembled WGS sequence"/>
</dbReference>
<keyword evidence="5" id="KW-0699">rRNA-binding</keyword>
<dbReference type="GO" id="GO:0006412">
    <property type="term" value="P:translation"/>
    <property type="evidence" value="ECO:0007669"/>
    <property type="project" value="UniProtKB-UniRule"/>
</dbReference>
<dbReference type="GO" id="GO:0003735">
    <property type="term" value="F:structural constituent of ribosome"/>
    <property type="evidence" value="ECO:0007669"/>
    <property type="project" value="InterPro"/>
</dbReference>
<sequence length="179" mass="19341">MPTKQQKNETLDSLKGQFGKAQVALVTDYRGLTVKEITDLRRRLQKVGADFTVAKNTLIKLATKDNADWNAIESLLAGPTALAIGYDDAVAPAKVLRDFAKEKRKVTIQVRGGVLQGKALDEMGVKALADLPSREQLLAQLLGSMNAPATNLVSVTAGVARKLVYALEARRKQLEGQTA</sequence>
<dbReference type="Pfam" id="PF00466">
    <property type="entry name" value="Ribosomal_L10"/>
    <property type="match status" value="1"/>
</dbReference>
<dbReference type="Gene3D" id="6.10.250.290">
    <property type="match status" value="1"/>
</dbReference>
<dbReference type="InterPro" id="IPR001790">
    <property type="entry name" value="Ribosomal_uL10"/>
</dbReference>
<gene>
    <name evidence="5 6" type="primary">rplJ</name>
    <name evidence="6" type="ORF">FJZ00_02700</name>
</gene>
<keyword evidence="5" id="KW-0694">RNA-binding</keyword>
<dbReference type="InterPro" id="IPR002363">
    <property type="entry name" value="Ribosomal_uL10_CS_bac"/>
</dbReference>
<dbReference type="SUPFAM" id="SSF160369">
    <property type="entry name" value="Ribosomal protein L10-like"/>
    <property type="match status" value="1"/>
</dbReference>
<comment type="function">
    <text evidence="5">Forms part of the ribosomal stalk, playing a central role in the interaction of the ribosome with GTP-bound translation factors.</text>
</comment>
<dbReference type="InterPro" id="IPR047865">
    <property type="entry name" value="Ribosomal_uL10_bac_type"/>
</dbReference>
<comment type="caution">
    <text evidence="6">The sequence shown here is derived from an EMBL/GenBank/DDBJ whole genome shotgun (WGS) entry which is preliminary data.</text>
</comment>
<evidence type="ECO:0000256" key="2">
    <source>
        <dbReference type="ARBA" id="ARBA00022980"/>
    </source>
</evidence>
<dbReference type="CDD" id="cd05797">
    <property type="entry name" value="Ribosomal_L10"/>
    <property type="match status" value="1"/>
</dbReference>
<comment type="subunit">
    <text evidence="5">Part of the ribosomal stalk of the 50S ribosomal subunit. The N-terminus interacts with L11 and the large rRNA to form the base of the stalk. The C-terminus forms an elongated spine to which L12 dimers bind in a sequential fashion forming a multimeric L10(L12)X complex.</text>
</comment>
<keyword evidence="3 5" id="KW-0687">Ribonucleoprotein</keyword>
<dbReference type="InterPro" id="IPR043141">
    <property type="entry name" value="Ribosomal_uL10-like_sf"/>
</dbReference>
<dbReference type="InterPro" id="IPR022973">
    <property type="entry name" value="Ribosomal_uL10_bac"/>
</dbReference>
<keyword evidence="2 5" id="KW-0689">Ribosomal protein</keyword>
<protein>
    <recommendedName>
        <fullName evidence="4 5">Large ribosomal subunit protein uL10</fullName>
    </recommendedName>
</protein>
<evidence type="ECO:0000313" key="7">
    <source>
        <dbReference type="Proteomes" id="UP000703893"/>
    </source>
</evidence>
<evidence type="ECO:0000256" key="3">
    <source>
        <dbReference type="ARBA" id="ARBA00023274"/>
    </source>
</evidence>
<dbReference type="EMBL" id="VGJX01000105">
    <property type="protein sequence ID" value="MBM3274036.1"/>
    <property type="molecule type" value="Genomic_DNA"/>
</dbReference>
<name>A0A937X5L5_9BACT</name>
<evidence type="ECO:0000256" key="5">
    <source>
        <dbReference type="HAMAP-Rule" id="MF_00362"/>
    </source>
</evidence>
<evidence type="ECO:0000256" key="4">
    <source>
        <dbReference type="ARBA" id="ARBA00035202"/>
    </source>
</evidence>
<dbReference type="GO" id="GO:0070180">
    <property type="term" value="F:large ribosomal subunit rRNA binding"/>
    <property type="evidence" value="ECO:0007669"/>
    <property type="project" value="UniProtKB-UniRule"/>
</dbReference>
<evidence type="ECO:0000256" key="1">
    <source>
        <dbReference type="ARBA" id="ARBA00008889"/>
    </source>
</evidence>
<proteinExistence type="inferred from homology"/>
<dbReference type="PROSITE" id="PS01109">
    <property type="entry name" value="RIBOSOMAL_L10"/>
    <property type="match status" value="1"/>
</dbReference>
<comment type="similarity">
    <text evidence="1 5">Belongs to the universal ribosomal protein uL10 family.</text>
</comment>
<dbReference type="NCBIfam" id="NF000955">
    <property type="entry name" value="PRK00099.1-1"/>
    <property type="match status" value="1"/>
</dbReference>
<accession>A0A937X5L5</accession>